<comment type="subcellular location">
    <subcellularLocation>
        <location evidence="1">Membrane</location>
        <topology evidence="1">Multi-pass membrane protein</topology>
    </subcellularLocation>
</comment>
<keyword evidence="8" id="KW-1185">Reference proteome</keyword>
<evidence type="ECO:0000256" key="3">
    <source>
        <dbReference type="ARBA" id="ARBA00022989"/>
    </source>
</evidence>
<keyword evidence="2 5" id="KW-0812">Transmembrane</keyword>
<protein>
    <recommendedName>
        <fullName evidence="6">Major facilitator superfamily (MFS) profile domain-containing protein</fullName>
    </recommendedName>
</protein>
<reference evidence="7 8" key="1">
    <citation type="submission" date="2024-02" db="EMBL/GenBank/DDBJ databases">
        <authorList>
            <person name="Daric V."/>
            <person name="Darras S."/>
        </authorList>
    </citation>
    <scope>NUCLEOTIDE SEQUENCE [LARGE SCALE GENOMIC DNA]</scope>
</reference>
<feature type="transmembrane region" description="Helical" evidence="5">
    <location>
        <begin position="115"/>
        <end position="138"/>
    </location>
</feature>
<evidence type="ECO:0000313" key="7">
    <source>
        <dbReference type="EMBL" id="CAK8671035.1"/>
    </source>
</evidence>
<dbReference type="PANTHER" id="PTHR23503:SF132">
    <property type="entry name" value="SOLUTE CARRIER FAMILY 2, FACILITATED GLUCOSE TRANSPORTER MEMBER 5-LIKE"/>
    <property type="match status" value="1"/>
</dbReference>
<feature type="transmembrane region" description="Helical" evidence="5">
    <location>
        <begin position="84"/>
        <end position="109"/>
    </location>
</feature>
<dbReference type="SUPFAM" id="SSF103473">
    <property type="entry name" value="MFS general substrate transporter"/>
    <property type="match status" value="1"/>
</dbReference>
<name>A0ABP0EUL0_CLALP</name>
<dbReference type="InterPro" id="IPR045263">
    <property type="entry name" value="GLUT"/>
</dbReference>
<feature type="transmembrane region" description="Helical" evidence="5">
    <location>
        <begin position="12"/>
        <end position="34"/>
    </location>
</feature>
<dbReference type="Proteomes" id="UP001642483">
    <property type="component" value="Unassembled WGS sequence"/>
</dbReference>
<dbReference type="Pfam" id="PF00083">
    <property type="entry name" value="Sugar_tr"/>
    <property type="match status" value="1"/>
</dbReference>
<dbReference type="PROSITE" id="PS50850">
    <property type="entry name" value="MFS"/>
    <property type="match status" value="1"/>
</dbReference>
<evidence type="ECO:0000256" key="5">
    <source>
        <dbReference type="SAM" id="Phobius"/>
    </source>
</evidence>
<evidence type="ECO:0000313" key="8">
    <source>
        <dbReference type="Proteomes" id="UP001642483"/>
    </source>
</evidence>
<organism evidence="7 8">
    <name type="scientific">Clavelina lepadiformis</name>
    <name type="common">Light-bulb sea squirt</name>
    <name type="synonym">Ascidia lepadiformis</name>
    <dbReference type="NCBI Taxonomy" id="159417"/>
    <lineage>
        <taxon>Eukaryota</taxon>
        <taxon>Metazoa</taxon>
        <taxon>Chordata</taxon>
        <taxon>Tunicata</taxon>
        <taxon>Ascidiacea</taxon>
        <taxon>Aplousobranchia</taxon>
        <taxon>Clavelinidae</taxon>
        <taxon>Clavelina</taxon>
    </lineage>
</organism>
<evidence type="ECO:0000256" key="2">
    <source>
        <dbReference type="ARBA" id="ARBA00022692"/>
    </source>
</evidence>
<accession>A0ABP0EUL0</accession>
<dbReference type="InterPro" id="IPR005828">
    <property type="entry name" value="MFS_sugar_transport-like"/>
</dbReference>
<evidence type="ECO:0000256" key="4">
    <source>
        <dbReference type="ARBA" id="ARBA00023136"/>
    </source>
</evidence>
<dbReference type="PANTHER" id="PTHR23503">
    <property type="entry name" value="SOLUTE CARRIER FAMILY 2"/>
    <property type="match status" value="1"/>
</dbReference>
<evidence type="ECO:0000256" key="1">
    <source>
        <dbReference type="ARBA" id="ARBA00004141"/>
    </source>
</evidence>
<feature type="transmembrane region" description="Helical" evidence="5">
    <location>
        <begin position="178"/>
        <end position="198"/>
    </location>
</feature>
<sequence>MSLVQLFQSPALRFQLITAMVLGSLFQLTGLNGLVAYLKQFYVAVGIPATDAQYASLGPFATLLVVAVIPPFTIERVGRKKLFLIGYLIEGITLLLLTITIEIGHLAYWIPYLSIVFISGFLVGFAIGPGAITLLAVFEFYPQTSRTAALMTTSLCLWISFTFVVVLFPYMIAAMRGFTFLIFSSIAFAVAVFVYFAVPEIKDRSFVEIQQIFKNKKFCSGSHDSSNLCVQEISLETPNMRSSA</sequence>
<proteinExistence type="predicted"/>
<dbReference type="Gene3D" id="1.20.1250.20">
    <property type="entry name" value="MFS general substrate transporter like domains"/>
    <property type="match status" value="1"/>
</dbReference>
<feature type="transmembrane region" description="Helical" evidence="5">
    <location>
        <begin position="54"/>
        <end position="72"/>
    </location>
</feature>
<keyword evidence="3 5" id="KW-1133">Transmembrane helix</keyword>
<dbReference type="InterPro" id="IPR020846">
    <property type="entry name" value="MFS_dom"/>
</dbReference>
<evidence type="ECO:0000259" key="6">
    <source>
        <dbReference type="PROSITE" id="PS50850"/>
    </source>
</evidence>
<dbReference type="EMBL" id="CAWYQH010000001">
    <property type="protein sequence ID" value="CAK8671035.1"/>
    <property type="molecule type" value="Genomic_DNA"/>
</dbReference>
<keyword evidence="4 5" id="KW-0472">Membrane</keyword>
<feature type="domain" description="Major facilitator superfamily (MFS) profile" evidence="6">
    <location>
        <begin position="1"/>
        <end position="202"/>
    </location>
</feature>
<feature type="transmembrane region" description="Helical" evidence="5">
    <location>
        <begin position="150"/>
        <end position="172"/>
    </location>
</feature>
<comment type="caution">
    <text evidence="7">The sequence shown here is derived from an EMBL/GenBank/DDBJ whole genome shotgun (WGS) entry which is preliminary data.</text>
</comment>
<dbReference type="InterPro" id="IPR036259">
    <property type="entry name" value="MFS_trans_sf"/>
</dbReference>
<gene>
    <name evidence="7" type="ORF">CVLEPA_LOCUS61</name>
</gene>